<organism evidence="3 4">
    <name type="scientific">Actinoallomurus bryophytorum</name>
    <dbReference type="NCBI Taxonomy" id="1490222"/>
    <lineage>
        <taxon>Bacteria</taxon>
        <taxon>Bacillati</taxon>
        <taxon>Actinomycetota</taxon>
        <taxon>Actinomycetes</taxon>
        <taxon>Streptosporangiales</taxon>
        <taxon>Thermomonosporaceae</taxon>
        <taxon>Actinoallomurus</taxon>
    </lineage>
</organism>
<evidence type="ECO:0000256" key="1">
    <source>
        <dbReference type="SAM" id="MobiDB-lite"/>
    </source>
</evidence>
<evidence type="ECO:0000313" key="4">
    <source>
        <dbReference type="Proteomes" id="UP000316096"/>
    </source>
</evidence>
<dbReference type="Proteomes" id="UP000316096">
    <property type="component" value="Unassembled WGS sequence"/>
</dbReference>
<sequence length="119" mass="13000">MTSSALRSPGADGEETADRGSDYAALSRQVRQAGMLKRRPAYYTIKIAANLGLLLLGGVAFVLLGRSWFQLRRAQAIVRAHCREHGLTYHESTIFGSYAQVLRHLHAVGVPLRHATDAG</sequence>
<dbReference type="EMBL" id="VFOZ01000002">
    <property type="protein sequence ID" value="TQL90291.1"/>
    <property type="molecule type" value="Genomic_DNA"/>
</dbReference>
<gene>
    <name evidence="3" type="ORF">FB559_7593</name>
</gene>
<feature type="region of interest" description="Disordered" evidence="1">
    <location>
        <begin position="1"/>
        <end position="20"/>
    </location>
</feature>
<accession>A0A543BZP2</accession>
<keyword evidence="4" id="KW-1185">Reference proteome</keyword>
<name>A0A543BZP2_9ACTN</name>
<protein>
    <submittedName>
        <fullName evidence="3">Uncharacterized protein</fullName>
    </submittedName>
</protein>
<keyword evidence="2" id="KW-0472">Membrane</keyword>
<evidence type="ECO:0000256" key="2">
    <source>
        <dbReference type="SAM" id="Phobius"/>
    </source>
</evidence>
<keyword evidence="2" id="KW-1133">Transmembrane helix</keyword>
<reference evidence="3 4" key="1">
    <citation type="submission" date="2019-06" db="EMBL/GenBank/DDBJ databases">
        <title>Sequencing the genomes of 1000 actinobacteria strains.</title>
        <authorList>
            <person name="Klenk H.-P."/>
        </authorList>
    </citation>
    <scope>NUCLEOTIDE SEQUENCE [LARGE SCALE GENOMIC DNA]</scope>
    <source>
        <strain evidence="3 4">DSM 102200</strain>
    </source>
</reference>
<feature type="transmembrane region" description="Helical" evidence="2">
    <location>
        <begin position="41"/>
        <end position="64"/>
    </location>
</feature>
<keyword evidence="2" id="KW-0812">Transmembrane</keyword>
<dbReference type="AlphaFoldDB" id="A0A543BZP2"/>
<proteinExistence type="predicted"/>
<comment type="caution">
    <text evidence="3">The sequence shown here is derived from an EMBL/GenBank/DDBJ whole genome shotgun (WGS) entry which is preliminary data.</text>
</comment>
<dbReference type="RefSeq" id="WP_141962343.1">
    <property type="nucleotide sequence ID" value="NZ_VFOZ01000002.1"/>
</dbReference>
<dbReference type="OrthoDB" id="104711at2"/>
<evidence type="ECO:0000313" key="3">
    <source>
        <dbReference type="EMBL" id="TQL90291.1"/>
    </source>
</evidence>